<dbReference type="SUPFAM" id="SSF52058">
    <property type="entry name" value="L domain-like"/>
    <property type="match status" value="1"/>
</dbReference>
<dbReference type="PANTHER" id="PTHR48056:SF81">
    <property type="entry name" value="RECEPTOR PROTEIN-TYROSINE KINASE CEPR1"/>
    <property type="match status" value="1"/>
</dbReference>
<dbReference type="VEuPathDB" id="TriTrypDB:BSAL_63560"/>
<dbReference type="PANTHER" id="PTHR48056">
    <property type="entry name" value="LRR RECEPTOR-LIKE SERINE/THREONINE-PROTEIN KINASE-RELATED"/>
    <property type="match status" value="1"/>
</dbReference>
<proteinExistence type="predicted"/>
<organism evidence="5 6">
    <name type="scientific">Bodo saltans</name>
    <name type="common">Flagellated protozoan</name>
    <dbReference type="NCBI Taxonomy" id="75058"/>
    <lineage>
        <taxon>Eukaryota</taxon>
        <taxon>Discoba</taxon>
        <taxon>Euglenozoa</taxon>
        <taxon>Kinetoplastea</taxon>
        <taxon>Metakinetoplastina</taxon>
        <taxon>Eubodonida</taxon>
        <taxon>Bodonidae</taxon>
        <taxon>Bodo</taxon>
    </lineage>
</organism>
<dbReference type="EMBL" id="CYKH01000353">
    <property type="protein sequence ID" value="CUF55967.1"/>
    <property type="molecule type" value="Genomic_DNA"/>
</dbReference>
<dbReference type="Proteomes" id="UP000051952">
    <property type="component" value="Unassembled WGS sequence"/>
</dbReference>
<evidence type="ECO:0000256" key="4">
    <source>
        <dbReference type="ARBA" id="ARBA00022840"/>
    </source>
</evidence>
<evidence type="ECO:0000256" key="3">
    <source>
        <dbReference type="ARBA" id="ARBA00022741"/>
    </source>
</evidence>
<keyword evidence="4" id="KW-0067">ATP-binding</keyword>
<keyword evidence="2" id="KW-0677">Repeat</keyword>
<accession>A0A0S4IMZ0</accession>
<evidence type="ECO:0000313" key="5">
    <source>
        <dbReference type="EMBL" id="CUF55967.1"/>
    </source>
</evidence>
<dbReference type="InterPro" id="IPR032675">
    <property type="entry name" value="LRR_dom_sf"/>
</dbReference>
<dbReference type="InterPro" id="IPR050647">
    <property type="entry name" value="Plant_LRR-RLKs"/>
</dbReference>
<dbReference type="AlphaFoldDB" id="A0A0S4IMZ0"/>
<protein>
    <submittedName>
        <fullName evidence="5">GP46-like surface antigen, putative</fullName>
    </submittedName>
</protein>
<sequence length="85" mass="9704">MTNLDFFSVGWNMIHGSLPQEYRAWTKLSYFAANNNSLGGTLPLEYASMTQLRTFMVEKNFISGTIHQTIQRGCTCHILTLTRID</sequence>
<keyword evidence="3" id="KW-0547">Nucleotide-binding</keyword>
<dbReference type="GO" id="GO:0005524">
    <property type="term" value="F:ATP binding"/>
    <property type="evidence" value="ECO:0007669"/>
    <property type="project" value="UniProtKB-KW"/>
</dbReference>
<evidence type="ECO:0000313" key="6">
    <source>
        <dbReference type="Proteomes" id="UP000051952"/>
    </source>
</evidence>
<evidence type="ECO:0000256" key="2">
    <source>
        <dbReference type="ARBA" id="ARBA00022737"/>
    </source>
</evidence>
<name>A0A0S4IMZ0_BODSA</name>
<evidence type="ECO:0000256" key="1">
    <source>
        <dbReference type="ARBA" id="ARBA00022614"/>
    </source>
</evidence>
<keyword evidence="6" id="KW-1185">Reference proteome</keyword>
<dbReference type="Gene3D" id="3.80.10.10">
    <property type="entry name" value="Ribonuclease Inhibitor"/>
    <property type="match status" value="1"/>
</dbReference>
<dbReference type="OrthoDB" id="1394818at2759"/>
<reference evidence="6" key="1">
    <citation type="submission" date="2015-09" db="EMBL/GenBank/DDBJ databases">
        <authorList>
            <consortium name="Pathogen Informatics"/>
        </authorList>
    </citation>
    <scope>NUCLEOTIDE SEQUENCE [LARGE SCALE GENOMIC DNA]</scope>
    <source>
        <strain evidence="6">Lake Konstanz</strain>
    </source>
</reference>
<keyword evidence="1" id="KW-0433">Leucine-rich repeat</keyword>
<gene>
    <name evidence="5" type="ORF">BSAL_63560</name>
</gene>